<dbReference type="EMBL" id="CP150484">
    <property type="protein sequence ID" value="WYW15041.1"/>
    <property type="molecule type" value="Genomic_DNA"/>
</dbReference>
<evidence type="ECO:0000313" key="2">
    <source>
        <dbReference type="Proteomes" id="UP001456344"/>
    </source>
</evidence>
<proteinExistence type="predicted"/>
<keyword evidence="1" id="KW-0808">Transferase</keyword>
<accession>A0ACD5B6Q6</accession>
<sequence>MGESDAVSAGKSTSTDFLPYGRQSVSDEDIAAVTEVLRGDWLTTGPAVTRFEDDLAEHTGGTPAVAVTSGTAALHVAYAAAGVGSGDEVVTSPMTFVATAAAAALLGGKVVFADVEADTGNLDPAAVSAAMTSRTKVVAAVDYAGHPAEVDELGRIARDNGALLLEDAAHSVGGNSHGRPVGSLADLTTFSFFPTKNLTTAEGGAVVSASEDLLARARGFRNHGLVRDKAAQRYPDEGAWHQEVHEFGLNYRLPDVLCALGSSQLRRLAEFKRRRAEIHARYTTALSSLDGVLTPAVREGADPVWHLYPLRVLEGRRRALFDHLRGKGIGVQVNYIPAYWHPVFEDLGYQRGMCPNAELYYSQELSLPLFPALTDADVDRVIDEVHGFFG</sequence>
<keyword evidence="2" id="KW-1185">Reference proteome</keyword>
<protein>
    <submittedName>
        <fullName evidence="1">Aminotransferase class V-fold PLP-dependent enzyme</fullName>
    </submittedName>
</protein>
<evidence type="ECO:0000313" key="1">
    <source>
        <dbReference type="EMBL" id="WYW15041.1"/>
    </source>
</evidence>
<organism evidence="1 2">
    <name type="scientific">Amycolatopsis coloradensis</name>
    <dbReference type="NCBI Taxonomy" id="76021"/>
    <lineage>
        <taxon>Bacteria</taxon>
        <taxon>Bacillati</taxon>
        <taxon>Actinomycetota</taxon>
        <taxon>Actinomycetes</taxon>
        <taxon>Pseudonocardiales</taxon>
        <taxon>Pseudonocardiaceae</taxon>
        <taxon>Amycolatopsis</taxon>
    </lineage>
</organism>
<reference evidence="1" key="1">
    <citation type="submission" date="2023-10" db="EMBL/GenBank/DDBJ databases">
        <title>Whole genome sequencing of actinobacterial strain Amycolatopsis sp. (BCA-696) identifies the underlying plant growth-promoting genes.</title>
        <authorList>
            <person name="Gandham P."/>
            <person name="Vadla N."/>
            <person name="Saji A."/>
            <person name="Srinivas V."/>
            <person name="Ruperao P."/>
            <person name="Selvanayagam S."/>
            <person name="Saxena R.K."/>
            <person name="Rathore A."/>
            <person name="Gopalakrishnan S."/>
            <person name="Thakur V."/>
        </authorList>
    </citation>
    <scope>NUCLEOTIDE SEQUENCE</scope>
    <source>
        <strain evidence="1">BCA-696</strain>
    </source>
</reference>
<gene>
    <name evidence="1" type="ORF">LCL61_05695</name>
</gene>
<dbReference type="Proteomes" id="UP001456344">
    <property type="component" value="Chromosome"/>
</dbReference>
<keyword evidence="1" id="KW-0032">Aminotransferase</keyword>
<name>A0ACD5B6Q6_9PSEU</name>